<evidence type="ECO:0000256" key="1">
    <source>
        <dbReference type="ARBA" id="ARBA00004123"/>
    </source>
</evidence>
<dbReference type="SUPFAM" id="SSF46689">
    <property type="entry name" value="Homeodomain-like"/>
    <property type="match status" value="1"/>
</dbReference>
<comment type="subcellular location">
    <subcellularLocation>
        <location evidence="1 5 6">Nucleus</location>
    </subcellularLocation>
</comment>
<dbReference type="PROSITE" id="PS00027">
    <property type="entry name" value="HOMEOBOX_1"/>
    <property type="match status" value="1"/>
</dbReference>
<dbReference type="PROSITE" id="PS50071">
    <property type="entry name" value="HOMEOBOX_2"/>
    <property type="match status" value="1"/>
</dbReference>
<dbReference type="GO" id="GO:0005634">
    <property type="term" value="C:nucleus"/>
    <property type="evidence" value="ECO:0007669"/>
    <property type="project" value="UniProtKB-SubCell"/>
</dbReference>
<name>A0ABD3VRK1_SINWO</name>
<dbReference type="CDD" id="cd00086">
    <property type="entry name" value="homeodomain"/>
    <property type="match status" value="1"/>
</dbReference>
<feature type="domain" description="Homeobox" evidence="8">
    <location>
        <begin position="174"/>
        <end position="202"/>
    </location>
</feature>
<evidence type="ECO:0000313" key="10">
    <source>
        <dbReference type="Proteomes" id="UP001634394"/>
    </source>
</evidence>
<dbReference type="GO" id="GO:0003677">
    <property type="term" value="F:DNA binding"/>
    <property type="evidence" value="ECO:0007669"/>
    <property type="project" value="UniProtKB-UniRule"/>
</dbReference>
<proteinExistence type="predicted"/>
<dbReference type="InterPro" id="IPR001356">
    <property type="entry name" value="HD"/>
</dbReference>
<keyword evidence="4 5" id="KW-0539">Nucleus</keyword>
<dbReference type="EMBL" id="JBJQND010000010">
    <property type="protein sequence ID" value="KAL3863771.1"/>
    <property type="molecule type" value="Genomic_DNA"/>
</dbReference>
<dbReference type="AlphaFoldDB" id="A0ABD3VRK1"/>
<feature type="compositionally biased region" description="Polar residues" evidence="7">
    <location>
        <begin position="237"/>
        <end position="252"/>
    </location>
</feature>
<gene>
    <name evidence="9" type="ORF">ACJMK2_005506</name>
</gene>
<dbReference type="PANTHER" id="PTHR24339:SF67">
    <property type="entry name" value="GNOT1 HOMEODOMAIN PROTEIN-RELATED"/>
    <property type="match status" value="1"/>
</dbReference>
<feature type="DNA-binding region" description="Homeobox" evidence="5">
    <location>
        <begin position="176"/>
        <end position="203"/>
    </location>
</feature>
<protein>
    <recommendedName>
        <fullName evidence="8">Homeobox domain-containing protein</fullName>
    </recommendedName>
</protein>
<dbReference type="SMART" id="SM00389">
    <property type="entry name" value="HOX"/>
    <property type="match status" value="1"/>
</dbReference>
<evidence type="ECO:0000256" key="6">
    <source>
        <dbReference type="RuleBase" id="RU000682"/>
    </source>
</evidence>
<evidence type="ECO:0000256" key="2">
    <source>
        <dbReference type="ARBA" id="ARBA00023125"/>
    </source>
</evidence>
<dbReference type="InterPro" id="IPR050877">
    <property type="entry name" value="EMX-VAX-Noto_Homeobox_TFs"/>
</dbReference>
<evidence type="ECO:0000256" key="5">
    <source>
        <dbReference type="PROSITE-ProRule" id="PRU00108"/>
    </source>
</evidence>
<evidence type="ECO:0000313" key="9">
    <source>
        <dbReference type="EMBL" id="KAL3863771.1"/>
    </source>
</evidence>
<dbReference type="PANTHER" id="PTHR24339">
    <property type="entry name" value="HOMEOBOX PROTEIN EMX-RELATED"/>
    <property type="match status" value="1"/>
</dbReference>
<feature type="region of interest" description="Disordered" evidence="7">
    <location>
        <begin position="220"/>
        <end position="261"/>
    </location>
</feature>
<reference evidence="9 10" key="1">
    <citation type="submission" date="2024-11" db="EMBL/GenBank/DDBJ databases">
        <title>Chromosome-level genome assembly of the freshwater bivalve Anodonta woodiana.</title>
        <authorList>
            <person name="Chen X."/>
        </authorList>
    </citation>
    <scope>NUCLEOTIDE SEQUENCE [LARGE SCALE GENOMIC DNA]</scope>
    <source>
        <strain evidence="9">MN2024</strain>
        <tissue evidence="9">Gills</tissue>
    </source>
</reference>
<keyword evidence="10" id="KW-1185">Reference proteome</keyword>
<keyword evidence="3 5" id="KW-0371">Homeobox</keyword>
<dbReference type="InterPro" id="IPR017970">
    <property type="entry name" value="Homeobox_CS"/>
</dbReference>
<accession>A0ABD3VRK1</accession>
<organism evidence="9 10">
    <name type="scientific">Sinanodonta woodiana</name>
    <name type="common">Chinese pond mussel</name>
    <name type="synonym">Anodonta woodiana</name>
    <dbReference type="NCBI Taxonomy" id="1069815"/>
    <lineage>
        <taxon>Eukaryota</taxon>
        <taxon>Metazoa</taxon>
        <taxon>Spiralia</taxon>
        <taxon>Lophotrochozoa</taxon>
        <taxon>Mollusca</taxon>
        <taxon>Bivalvia</taxon>
        <taxon>Autobranchia</taxon>
        <taxon>Heteroconchia</taxon>
        <taxon>Palaeoheterodonta</taxon>
        <taxon>Unionida</taxon>
        <taxon>Unionoidea</taxon>
        <taxon>Unionidae</taxon>
        <taxon>Unioninae</taxon>
        <taxon>Sinanodonta</taxon>
    </lineage>
</organism>
<keyword evidence="2 5" id="KW-0238">DNA-binding</keyword>
<evidence type="ECO:0000256" key="4">
    <source>
        <dbReference type="ARBA" id="ARBA00023242"/>
    </source>
</evidence>
<dbReference type="Gene3D" id="1.10.10.60">
    <property type="entry name" value="Homeodomain-like"/>
    <property type="match status" value="1"/>
</dbReference>
<feature type="compositionally biased region" description="Polar residues" evidence="7">
    <location>
        <begin position="138"/>
        <end position="150"/>
    </location>
</feature>
<sequence>MMMQTGTVSQMFSVPNTMWPLPYPMKPYELNIHPAFLSSAYRGLPVQYGPLTGRGSKRSPETYSLDSVQYDPLHLTKTMKTKSDTFTIDAILNRPKTEDMMSYSETEDKFLTAYGTDKSNVLKHRERSVSEIGHPYLRQSNYEGKNSSRGHLSPPHLKQISQNLEKELDLSIFRFYLASSLNLTEAQVKVWFQNRRIKWRKQHLEQQQAKLKSINLYKDVESDESDAESDTDKEQNLETLTSSDATLQNLFTSPKEMRYMQ</sequence>
<comment type="caution">
    <text evidence="9">The sequence shown here is derived from an EMBL/GenBank/DDBJ whole genome shotgun (WGS) entry which is preliminary data.</text>
</comment>
<evidence type="ECO:0000259" key="8">
    <source>
        <dbReference type="PROSITE" id="PS50071"/>
    </source>
</evidence>
<evidence type="ECO:0000256" key="7">
    <source>
        <dbReference type="SAM" id="MobiDB-lite"/>
    </source>
</evidence>
<feature type="region of interest" description="Disordered" evidence="7">
    <location>
        <begin position="126"/>
        <end position="156"/>
    </location>
</feature>
<evidence type="ECO:0000256" key="3">
    <source>
        <dbReference type="ARBA" id="ARBA00023155"/>
    </source>
</evidence>
<dbReference type="InterPro" id="IPR009057">
    <property type="entry name" value="Homeodomain-like_sf"/>
</dbReference>
<dbReference type="Pfam" id="PF00046">
    <property type="entry name" value="Homeodomain"/>
    <property type="match status" value="1"/>
</dbReference>
<dbReference type="Proteomes" id="UP001634394">
    <property type="component" value="Unassembled WGS sequence"/>
</dbReference>